<gene>
    <name evidence="6" type="ORF">ETSY1_43535</name>
</gene>
<dbReference type="PRINTS" id="PR00377">
    <property type="entry name" value="IMPHPHTASES"/>
</dbReference>
<dbReference type="HOGENOM" id="CLU_044118_4_0_7"/>
<reference evidence="6 7" key="1">
    <citation type="journal article" date="2014" name="Nature">
        <title>An environmental bacterial taxon with a large and distinct metabolic repertoire.</title>
        <authorList>
            <person name="Wilson M.C."/>
            <person name="Mori T."/>
            <person name="Ruckert C."/>
            <person name="Uria A.R."/>
            <person name="Helf M.J."/>
            <person name="Takada K."/>
            <person name="Gernert C."/>
            <person name="Steffens U.A."/>
            <person name="Heycke N."/>
            <person name="Schmitt S."/>
            <person name="Rinke C."/>
            <person name="Helfrich E.J."/>
            <person name="Brachmann A.O."/>
            <person name="Gurgui C."/>
            <person name="Wakimoto T."/>
            <person name="Kracht M."/>
            <person name="Crusemann M."/>
            <person name="Hentschel U."/>
            <person name="Abe I."/>
            <person name="Matsunaga S."/>
            <person name="Kalinowski J."/>
            <person name="Takeyama H."/>
            <person name="Piel J."/>
        </authorList>
    </citation>
    <scope>NUCLEOTIDE SEQUENCE [LARGE SCALE GENOMIC DNA]</scope>
    <source>
        <strain evidence="7">TSY1</strain>
    </source>
</reference>
<evidence type="ECO:0000313" key="7">
    <source>
        <dbReference type="Proteomes" id="UP000019141"/>
    </source>
</evidence>
<evidence type="ECO:0008006" key="8">
    <source>
        <dbReference type="Google" id="ProtNLM"/>
    </source>
</evidence>
<evidence type="ECO:0000256" key="2">
    <source>
        <dbReference type="ARBA" id="ARBA00022723"/>
    </source>
</evidence>
<dbReference type="PROSITE" id="PS00629">
    <property type="entry name" value="IMP_1"/>
    <property type="match status" value="1"/>
</dbReference>
<evidence type="ECO:0000256" key="3">
    <source>
        <dbReference type="ARBA" id="ARBA00022801"/>
    </source>
</evidence>
<keyword evidence="4 5" id="KW-0460">Magnesium</keyword>
<dbReference type="Proteomes" id="UP000019141">
    <property type="component" value="Unassembled WGS sequence"/>
</dbReference>
<feature type="binding site" evidence="5">
    <location>
        <position position="86"/>
    </location>
    <ligand>
        <name>Mg(2+)</name>
        <dbReference type="ChEBI" id="CHEBI:18420"/>
        <label>1</label>
        <note>catalytic</note>
    </ligand>
</feature>
<dbReference type="Gene3D" id="3.30.540.10">
    <property type="entry name" value="Fructose-1,6-Bisphosphatase, subunit A, domain 1"/>
    <property type="match status" value="1"/>
</dbReference>
<keyword evidence="2 5" id="KW-0479">Metal-binding</keyword>
<dbReference type="GO" id="GO:0008934">
    <property type="term" value="F:inositol monophosphate 1-phosphatase activity"/>
    <property type="evidence" value="ECO:0007669"/>
    <property type="project" value="TreeGrafter"/>
</dbReference>
<feature type="binding site" evidence="5">
    <location>
        <position position="87"/>
    </location>
    <ligand>
        <name>Mg(2+)</name>
        <dbReference type="ChEBI" id="CHEBI:18420"/>
        <label>1</label>
        <note>catalytic</note>
    </ligand>
</feature>
<keyword evidence="3" id="KW-0378">Hydrolase</keyword>
<dbReference type="PANTHER" id="PTHR20854">
    <property type="entry name" value="INOSITOL MONOPHOSPHATASE"/>
    <property type="match status" value="1"/>
</dbReference>
<organism evidence="6 7">
    <name type="scientific">Entotheonella factor</name>
    <dbReference type="NCBI Taxonomy" id="1429438"/>
    <lineage>
        <taxon>Bacteria</taxon>
        <taxon>Pseudomonadati</taxon>
        <taxon>Nitrospinota/Tectimicrobiota group</taxon>
        <taxon>Candidatus Tectimicrobiota</taxon>
        <taxon>Candidatus Entotheonellia</taxon>
        <taxon>Candidatus Entotheonellales</taxon>
        <taxon>Candidatus Entotheonellaceae</taxon>
        <taxon>Candidatus Entotheonella</taxon>
    </lineage>
</organism>
<dbReference type="AlphaFoldDB" id="W4L460"/>
<dbReference type="EMBL" id="AZHW01001475">
    <property type="protein sequence ID" value="ETW92460.1"/>
    <property type="molecule type" value="Genomic_DNA"/>
</dbReference>
<dbReference type="Pfam" id="PF00459">
    <property type="entry name" value="Inositol_P"/>
    <property type="match status" value="1"/>
</dbReference>
<evidence type="ECO:0000256" key="4">
    <source>
        <dbReference type="ARBA" id="ARBA00022842"/>
    </source>
</evidence>
<dbReference type="PATRIC" id="fig|1429438.4.peg.8105"/>
<dbReference type="Gene3D" id="3.40.190.80">
    <property type="match status" value="1"/>
</dbReference>
<name>W4L460_ENTF1</name>
<evidence type="ECO:0000256" key="1">
    <source>
        <dbReference type="ARBA" id="ARBA00001946"/>
    </source>
</evidence>
<evidence type="ECO:0000313" key="6">
    <source>
        <dbReference type="EMBL" id="ETW92460.1"/>
    </source>
</evidence>
<dbReference type="InterPro" id="IPR020583">
    <property type="entry name" value="Inositol_monoP_metal-BS"/>
</dbReference>
<comment type="cofactor">
    <cofactor evidence="1 5">
        <name>Mg(2+)</name>
        <dbReference type="ChEBI" id="CHEBI:18420"/>
    </cofactor>
</comment>
<feature type="binding site" evidence="5">
    <location>
        <position position="84"/>
    </location>
    <ligand>
        <name>Mg(2+)</name>
        <dbReference type="ChEBI" id="CHEBI:18420"/>
        <label>1</label>
        <note>catalytic</note>
    </ligand>
</feature>
<accession>W4L460</accession>
<keyword evidence="7" id="KW-1185">Reference proteome</keyword>
<sequence>MPVLPMQLEAAIHAVQAAGEVILPYFRTELQVETKADQSPVTAADRAAEQVIVETLQSQFPDYGFLGEEFGEQAGNTDARWIIDPIDGTKNFIRGIPYFATLLALEESGDITHGVIYAPAEQTLFYAAKGFGAFTNGHQPLEVSSIDELSQAMLVHGGLDILRQGGYWDGFTRLIDATARQRGFGDYFAHTFVFRGQAEVMVEADVKPWDLAPLKIIAEEAGGRFTDFTGQPTIYGGNALVSNRHVHAEVLKLLGPISGTS</sequence>
<proteinExistence type="predicted"/>
<dbReference type="PANTHER" id="PTHR20854:SF4">
    <property type="entry name" value="INOSITOL-1-MONOPHOSPHATASE-RELATED"/>
    <property type="match status" value="1"/>
</dbReference>
<dbReference type="GO" id="GO:0046872">
    <property type="term" value="F:metal ion binding"/>
    <property type="evidence" value="ECO:0007669"/>
    <property type="project" value="UniProtKB-KW"/>
</dbReference>
<feature type="binding site" evidence="5">
    <location>
        <position position="68"/>
    </location>
    <ligand>
        <name>Mg(2+)</name>
        <dbReference type="ChEBI" id="CHEBI:18420"/>
        <label>1</label>
        <note>catalytic</note>
    </ligand>
</feature>
<protein>
    <recommendedName>
        <fullName evidence="8">Histidinol-phosphatase</fullName>
    </recommendedName>
</protein>
<dbReference type="SUPFAM" id="SSF56655">
    <property type="entry name" value="Carbohydrate phosphatase"/>
    <property type="match status" value="1"/>
</dbReference>
<dbReference type="InterPro" id="IPR000760">
    <property type="entry name" value="Inositol_monophosphatase-like"/>
</dbReference>
<dbReference type="GO" id="GO:0006020">
    <property type="term" value="P:inositol metabolic process"/>
    <property type="evidence" value="ECO:0007669"/>
    <property type="project" value="TreeGrafter"/>
</dbReference>
<dbReference type="GO" id="GO:0007165">
    <property type="term" value="P:signal transduction"/>
    <property type="evidence" value="ECO:0007669"/>
    <property type="project" value="TreeGrafter"/>
</dbReference>
<dbReference type="FunFam" id="3.30.540.10:FF:000003">
    <property type="entry name" value="Inositol-1-monophosphatase"/>
    <property type="match status" value="1"/>
</dbReference>
<feature type="binding site" evidence="5">
    <location>
        <position position="210"/>
    </location>
    <ligand>
        <name>Mg(2+)</name>
        <dbReference type="ChEBI" id="CHEBI:18420"/>
        <label>1</label>
        <note>catalytic</note>
    </ligand>
</feature>
<evidence type="ECO:0000256" key="5">
    <source>
        <dbReference type="PIRSR" id="PIRSR600760-2"/>
    </source>
</evidence>
<comment type="caution">
    <text evidence="6">The sequence shown here is derived from an EMBL/GenBank/DDBJ whole genome shotgun (WGS) entry which is preliminary data.</text>
</comment>